<keyword evidence="3" id="KW-1185">Reference proteome</keyword>
<reference evidence="2 3" key="1">
    <citation type="submission" date="2024-02" db="EMBL/GenBank/DDBJ databases">
        <title>A draft genome for the cacao thread blight pathogen Marasmius crinis-equi.</title>
        <authorList>
            <person name="Cohen S.P."/>
            <person name="Baruah I.K."/>
            <person name="Amoako-Attah I."/>
            <person name="Bukari Y."/>
            <person name="Meinhardt L.W."/>
            <person name="Bailey B.A."/>
        </authorList>
    </citation>
    <scope>NUCLEOTIDE SEQUENCE [LARGE SCALE GENOMIC DNA]</scope>
    <source>
        <strain evidence="2 3">GH-76</strain>
    </source>
</reference>
<feature type="region of interest" description="Disordered" evidence="1">
    <location>
        <begin position="1"/>
        <end position="33"/>
    </location>
</feature>
<feature type="compositionally biased region" description="Basic and acidic residues" evidence="1">
    <location>
        <begin position="1"/>
        <end position="12"/>
    </location>
</feature>
<gene>
    <name evidence="2" type="ORF">V5O48_019704</name>
</gene>
<dbReference type="EMBL" id="JBAHYK010005989">
    <property type="protein sequence ID" value="KAL0562383.1"/>
    <property type="molecule type" value="Genomic_DNA"/>
</dbReference>
<evidence type="ECO:0000313" key="3">
    <source>
        <dbReference type="Proteomes" id="UP001465976"/>
    </source>
</evidence>
<sequence>MGLRGTLRERGEQFLGNGEELDEEAVPAPPSDSGMLAAAEALAVLPPAFAEELSGPLGDGPAVAVVEEALPAAVLAVP</sequence>
<feature type="non-terminal residue" evidence="2">
    <location>
        <position position="78"/>
    </location>
</feature>
<dbReference type="Proteomes" id="UP001465976">
    <property type="component" value="Unassembled WGS sequence"/>
</dbReference>
<accession>A0ABR3EHM6</accession>
<comment type="caution">
    <text evidence="2">The sequence shown here is derived from an EMBL/GenBank/DDBJ whole genome shotgun (WGS) entry which is preliminary data.</text>
</comment>
<evidence type="ECO:0000313" key="2">
    <source>
        <dbReference type="EMBL" id="KAL0562383.1"/>
    </source>
</evidence>
<evidence type="ECO:0000256" key="1">
    <source>
        <dbReference type="SAM" id="MobiDB-lite"/>
    </source>
</evidence>
<proteinExistence type="predicted"/>
<organism evidence="2 3">
    <name type="scientific">Marasmius crinis-equi</name>
    <dbReference type="NCBI Taxonomy" id="585013"/>
    <lineage>
        <taxon>Eukaryota</taxon>
        <taxon>Fungi</taxon>
        <taxon>Dikarya</taxon>
        <taxon>Basidiomycota</taxon>
        <taxon>Agaricomycotina</taxon>
        <taxon>Agaricomycetes</taxon>
        <taxon>Agaricomycetidae</taxon>
        <taxon>Agaricales</taxon>
        <taxon>Marasmiineae</taxon>
        <taxon>Marasmiaceae</taxon>
        <taxon>Marasmius</taxon>
    </lineage>
</organism>
<name>A0ABR3EHM6_9AGAR</name>
<protein>
    <submittedName>
        <fullName evidence="2">Uncharacterized protein</fullName>
    </submittedName>
</protein>